<protein>
    <submittedName>
        <fullName evidence="1">Outer membrane protein A</fullName>
    </submittedName>
</protein>
<name>A0A0K1PBG0_9BACT</name>
<sequence>MALAVSACGSKDTGQAQEPGDVEIVAFVARPDRVEAGGSVEVSWETTNADRLSLTANGGDVQLGAAAIQAGSVSVVVDVETTFELTATGKKDGDVKTATATVKILGDAIEILSFTANPTEVEEGKETTLSWKTHGAEAIRIVDGALNEVDLGGQAAPEGSVKVAVASSTTFKLVASKGEEKAEATVTVKVKGSPVANLSADPARIVHGSTSTLTWQTEDAVSVAIVDEEDRPVFESSTQLSGTFEVTPSFTTTYRLTAIGATKQAVASAFVEVAPKIVSFAPVDPSAAGVGSLKALTWVVGGAREVEVSNLAGVAQTFTGDEAAQGSVSLPMSADGKFKLVARSGTLEASSELTIDIMLEPVIGSFEAARPVLTIGDDGQATAVLSWSGVERAIGLRLVGENLGEIAIGGDALVSGSVEVVLQADETFTLMASNESGDVAATAAVRLVPAAAIESLAALPGRVGVGEAFTVSWATTGATSIQLRQDGAVVATADDAVAAGAVELVAATNSAIELRAFNDAGDFVSRTLTVTVGAPTNTSFTATPNRVWVGGTATLAWQNLGGTSLSLKRSGEEIFATTDLTRIADGSYLATIETAGSSTFTLEVVNGASQRTTASIVVDAGTGPRIAAFSVGPAQLLVDTNATISWQTTDDPDGATPVLSLTDDRGGTYPIAAGSEHAGSLQRALGQVGSYTFTLTASTPSAGSTPVSETRSVTVVGVPAATLVATPQVFDTTVAPTVTLSWTSANAESLLLYQLDGSGAPVTPALLTVPRSDRASGSFQVVPARATTYRIVATNALGTSVSADASVTIAPPEILSFTATPVEVLVGDGVTLEWTTKMASGVSLSVLPGGLVFSETSAPYIDVQAAGGTKHDLTQTWSTLTTNDEGFDILTFPGTFRFPFGGQTYNRIMIYANGIASFDFGRTGTISSFSNTNFPSGTTSPWAHIAPFWDDLFFPNSATNGNVYYLLSSDAEGEFLAIQWKGITNAAAGTDNLNFEILLRPDGTFEYRYGPWIRGGASQGWVDGNSATIGYQFPDQSGYHVFSKDTAVPGGLGGRSFRYSPPPSLSPNDSYVWTPAGAGSKTVTLTARGEGTATATVDVIVHPRATLSVTAPSGEVLRDTNFTLSWTSTNATSVEVVDSSGTVRCSAASSQIASGSCVLSEATVGEHQYTVRAAGALESVVERVVRIIVYPPFELVDFTVSGTQLEYGAVVTLAWETSGATSITLSANGVELDLTGKDIDGDSLIHVPQRPTTYVLAIEAADGRIRTATKTVTVRTLDLSVDPVAADVSPGTPVTLSWTATSLSGGTARVYAPSPMEDVTSSTAFEDISSMPGVATLIAGGLDTTTVTVDFGGRFSFPFFGQRRTAARVSTDGVISFDTASTAFFTSNQPIPNDGTSNRLAHLAAFWDDLHTRTSGRVHSLRIDDDTYVVQWTHLSPFAGSSNTNQYDLNFQVVLHSDGTFEYRYGTMAAPASTSSSCFPSTCVNEANGSSATIGYQDPTGLMGHQLHFGGTSGAAGNPTFPGGIANRAFRYQPAAGVGTTTIVPAKTGDYTICAEVDGYMSCQTVHVTADFEISSFVTSAANVNRGQSVDLSWTTKGGDELTIKANGTVIADGTTVGISAGVLPLVPTETTTYVLELKNRFLNRTVTSSKTVTVKQFGLSVGASEASVNPGGAVTISWNADMYSGGNYALTTPMTEVASAFVDLSADSALQPIIGAGADSTMANVPFVGGFTFNYLGTPYSAVRVSTDGFLTFDSSATTTSSNSTLPSSSNKKVHLAAFWKDLHTRTNGRVYALATATEVIVQWSHISMFSGSSAAEHDLNFQVVLHADGSFEYRYGTMAGLAAPNVSTSCFPNTCENEANASSATIGYQDPTGVAGYLHYMGGTSNSASNFPFAGGLSNRSFQFSPFNGSGSVVVNPADTTSYRICAISGAFIECTDVITVQSEWKIVSFGASTALVEPGQPVTLSWETTGGDDIRLSATTGAATRQFDVSGLSMSSDTYTDNLPGHTTYNFELWSMGRVKRATKSVVARNVSVGLQASPTTVGAGQPVTLSWDAASNTGDAPALTGNFLVSEVSSPYEDITTSGGTLLSELGLGVLTTSGPYAIVDFSANGFTFPYFGGRFTRLKVGNQGVLSFDETLSGSRSSNLQLPTTDTNGVKVQFAPFWGDVQTAAAGSTAHPDGGVYAKFVSEPGGIDHYIIQYHHHRIGSAADGATDLNFQVVYFADGAVEYRYGDMLPLTGNNSVLGGSKTIGFQRPGGGWGHNIHFGSSSTTTFAGGFGHRSFRFEPLESTGSRLVTPTKTTTYNLCATVSGYTECKEVTIFVHDVGSVVITELMIDPAGGSTAQWFEIQNLNSIPIDLDRWVIETSSGSHVIQGPVVIPAFGFATLAASPSVGFTPSYVYGNGVALAVGGDTLRVKAFGFATVASVTWDSSWSIPSGSSLGLDGSYLVRGVLNNNPAQWCTGPATPGTAAVGCRFTDYSLNRYATVPFIDIRATGTTVSAMRDDSGKTGLTLPFSMPIFGSSTSQIWVDANGWVSFAPTQPSTSHFAPDALPRTSTATPAGPLFAAFYDDLGCTQSVGTWDWQYEHRVIGSNQVTILQWNNFNRCSNTGGTTFQIQLSSNGDMAVVFGNIVAAAGTSAWNIYNGSSAWIGLEGPDRTRPITALYKTVEPLSGRAFQFTKK</sequence>
<dbReference type="KEGG" id="vin:AKJ08_0851"/>
<dbReference type="STRING" id="1391653.AKJ08_0851"/>
<reference evidence="1 2" key="1">
    <citation type="submission" date="2015-08" db="EMBL/GenBank/DDBJ databases">
        <authorList>
            <person name="Babu N.S."/>
            <person name="Beckwith C.J."/>
            <person name="Beseler K.G."/>
            <person name="Brison A."/>
            <person name="Carone J.V."/>
            <person name="Caskin T.P."/>
            <person name="Diamond M."/>
            <person name="Durham M.E."/>
            <person name="Foxe J.M."/>
            <person name="Go M."/>
            <person name="Henderson B.A."/>
            <person name="Jones I.B."/>
            <person name="McGettigan J.A."/>
            <person name="Micheletti S.J."/>
            <person name="Nasrallah M.E."/>
            <person name="Ortiz D."/>
            <person name="Piller C.R."/>
            <person name="Privatt S.R."/>
            <person name="Schneider S.L."/>
            <person name="Sharp S."/>
            <person name="Smith T.C."/>
            <person name="Stanton J.D."/>
            <person name="Ullery H.E."/>
            <person name="Wilson R.J."/>
            <person name="Serrano M.G."/>
            <person name="Buck G."/>
            <person name="Lee V."/>
            <person name="Wang Y."/>
            <person name="Carvalho R."/>
            <person name="Voegtly L."/>
            <person name="Shi R."/>
            <person name="Duckworth R."/>
            <person name="Johnson A."/>
            <person name="Loviza R."/>
            <person name="Walstead R."/>
            <person name="Shah Z."/>
            <person name="Kiflezghi M."/>
            <person name="Wade K."/>
            <person name="Ball S.L."/>
            <person name="Bradley K.W."/>
            <person name="Asai D.J."/>
            <person name="Bowman C.A."/>
            <person name="Russell D.A."/>
            <person name="Pope W.H."/>
            <person name="Jacobs-Sera D."/>
            <person name="Hendrix R.W."/>
            <person name="Hatfull G.F."/>
        </authorList>
    </citation>
    <scope>NUCLEOTIDE SEQUENCE [LARGE SCALE GENOMIC DNA]</scope>
    <source>
        <strain evidence="1 2">DSM 27710</strain>
    </source>
</reference>
<proteinExistence type="predicted"/>
<organism evidence="1 2">
    <name type="scientific">Vulgatibacter incomptus</name>
    <dbReference type="NCBI Taxonomy" id="1391653"/>
    <lineage>
        <taxon>Bacteria</taxon>
        <taxon>Pseudomonadati</taxon>
        <taxon>Myxococcota</taxon>
        <taxon>Myxococcia</taxon>
        <taxon>Myxococcales</taxon>
        <taxon>Cystobacterineae</taxon>
        <taxon>Vulgatibacteraceae</taxon>
        <taxon>Vulgatibacter</taxon>
    </lineage>
</organism>
<keyword evidence="2" id="KW-1185">Reference proteome</keyword>
<gene>
    <name evidence="1" type="ORF">AKJ08_0851</name>
</gene>
<dbReference type="EMBL" id="CP012332">
    <property type="protein sequence ID" value="AKU90464.1"/>
    <property type="molecule type" value="Genomic_DNA"/>
</dbReference>
<dbReference type="Proteomes" id="UP000055590">
    <property type="component" value="Chromosome"/>
</dbReference>
<evidence type="ECO:0000313" key="1">
    <source>
        <dbReference type="EMBL" id="AKU90464.1"/>
    </source>
</evidence>
<evidence type="ECO:0000313" key="2">
    <source>
        <dbReference type="Proteomes" id="UP000055590"/>
    </source>
</evidence>
<accession>A0A0K1PBG0</accession>